<keyword evidence="2" id="KW-0902">Two-component regulatory system</keyword>
<dbReference type="InterPro" id="IPR011006">
    <property type="entry name" value="CheY-like_superfamily"/>
</dbReference>
<feature type="domain" description="Response regulatory" evidence="8">
    <location>
        <begin position="10"/>
        <end position="124"/>
    </location>
</feature>
<evidence type="ECO:0000256" key="1">
    <source>
        <dbReference type="ARBA" id="ARBA00022553"/>
    </source>
</evidence>
<accession>A0A0F0CR34</accession>
<dbReference type="EMBL" id="JYNY01000428">
    <property type="protein sequence ID" value="KJJ83981.1"/>
    <property type="molecule type" value="Genomic_DNA"/>
</dbReference>
<feature type="domain" description="OmpR/PhoB-type" evidence="9">
    <location>
        <begin position="138"/>
        <end position="237"/>
    </location>
</feature>
<dbReference type="SMART" id="SM00862">
    <property type="entry name" value="Trans_reg_C"/>
    <property type="match status" value="1"/>
</dbReference>
<keyword evidence="4 7" id="KW-0238">DNA-binding</keyword>
<dbReference type="Gene3D" id="6.10.250.690">
    <property type="match status" value="1"/>
</dbReference>
<dbReference type="SMART" id="SM00448">
    <property type="entry name" value="REC"/>
    <property type="match status" value="1"/>
</dbReference>
<dbReference type="SUPFAM" id="SSF46894">
    <property type="entry name" value="C-terminal effector domain of the bipartite response regulators"/>
    <property type="match status" value="1"/>
</dbReference>
<dbReference type="AlphaFoldDB" id="A0A0F0CR34"/>
<dbReference type="Pfam" id="PF00072">
    <property type="entry name" value="Response_reg"/>
    <property type="match status" value="1"/>
</dbReference>
<dbReference type="InterPro" id="IPR001789">
    <property type="entry name" value="Sig_transdc_resp-reg_receiver"/>
</dbReference>
<dbReference type="GO" id="GO:0000156">
    <property type="term" value="F:phosphorelay response regulator activity"/>
    <property type="evidence" value="ECO:0007669"/>
    <property type="project" value="TreeGrafter"/>
</dbReference>
<keyword evidence="11" id="KW-1185">Reference proteome</keyword>
<feature type="modified residue" description="4-aspartylphosphate" evidence="6">
    <location>
        <position position="59"/>
    </location>
</feature>
<dbReference type="GO" id="GO:0000976">
    <property type="term" value="F:transcription cis-regulatory region binding"/>
    <property type="evidence" value="ECO:0007669"/>
    <property type="project" value="TreeGrafter"/>
</dbReference>
<evidence type="ECO:0000259" key="9">
    <source>
        <dbReference type="PROSITE" id="PS51755"/>
    </source>
</evidence>
<name>A0A0F0CR34_9BACT</name>
<dbReference type="GO" id="GO:0006355">
    <property type="term" value="P:regulation of DNA-templated transcription"/>
    <property type="evidence" value="ECO:0007669"/>
    <property type="project" value="InterPro"/>
</dbReference>
<evidence type="ECO:0000256" key="4">
    <source>
        <dbReference type="ARBA" id="ARBA00023125"/>
    </source>
</evidence>
<evidence type="ECO:0000256" key="2">
    <source>
        <dbReference type="ARBA" id="ARBA00023012"/>
    </source>
</evidence>
<keyword evidence="5" id="KW-0804">Transcription</keyword>
<sequence length="237" mass="27233">MEKIATPIKKILIIEDEKCILQIVRDALEDAEFVVMSSPNGELGAELALKENIDLVILDIMLPGIDGFEVVKRIKKKKPSLPIIILTAKSTEEDKLLGFELGADDYITKPFSVKELIMRVNVCLRRVIAHYSAKKTAPNKYEFGDIKLDMIKMESFKKNKRLEFTKKEYDILSYMINRKGEVVSRNDLLDVIWGYESIPETRTVDTFIARIRKKIEDKTTSPKYIKSVRSIGYKLDI</sequence>
<reference evidence="10 11" key="1">
    <citation type="submission" date="2015-02" db="EMBL/GenBank/DDBJ databases">
        <title>Single-cell genomics of uncultivated deep-branching MTB reveals a conserved set of magnetosome genes.</title>
        <authorList>
            <person name="Kolinko S."/>
            <person name="Richter M."/>
            <person name="Glockner F.O."/>
            <person name="Brachmann A."/>
            <person name="Schuler D."/>
        </authorList>
    </citation>
    <scope>NUCLEOTIDE SEQUENCE [LARGE SCALE GENOMIC DNA]</scope>
    <source>
        <strain evidence="10">SKK-01</strain>
    </source>
</reference>
<dbReference type="InterPro" id="IPR001867">
    <property type="entry name" value="OmpR/PhoB-type_DNA-bd"/>
</dbReference>
<dbReference type="InterPro" id="IPR039420">
    <property type="entry name" value="WalR-like"/>
</dbReference>
<keyword evidence="1 6" id="KW-0597">Phosphoprotein</keyword>
<evidence type="ECO:0000256" key="6">
    <source>
        <dbReference type="PROSITE-ProRule" id="PRU00169"/>
    </source>
</evidence>
<dbReference type="GO" id="GO:0032993">
    <property type="term" value="C:protein-DNA complex"/>
    <property type="evidence" value="ECO:0007669"/>
    <property type="project" value="TreeGrafter"/>
</dbReference>
<organism evidence="10 11">
    <name type="scientific">Candidatus Omnitrophus magneticus</name>
    <dbReference type="NCBI Taxonomy" id="1609969"/>
    <lineage>
        <taxon>Bacteria</taxon>
        <taxon>Pseudomonadati</taxon>
        <taxon>Candidatus Omnitrophota</taxon>
        <taxon>Candidatus Omnitrophus</taxon>
    </lineage>
</organism>
<dbReference type="Gene3D" id="1.10.10.10">
    <property type="entry name" value="Winged helix-like DNA-binding domain superfamily/Winged helix DNA-binding domain"/>
    <property type="match status" value="1"/>
</dbReference>
<dbReference type="Pfam" id="PF00486">
    <property type="entry name" value="Trans_reg_C"/>
    <property type="match status" value="1"/>
</dbReference>
<dbReference type="Proteomes" id="UP000033428">
    <property type="component" value="Unassembled WGS sequence"/>
</dbReference>
<dbReference type="PROSITE" id="PS51755">
    <property type="entry name" value="OMPR_PHOB"/>
    <property type="match status" value="1"/>
</dbReference>
<proteinExistence type="predicted"/>
<dbReference type="GO" id="GO:0005829">
    <property type="term" value="C:cytosol"/>
    <property type="evidence" value="ECO:0007669"/>
    <property type="project" value="TreeGrafter"/>
</dbReference>
<evidence type="ECO:0000259" key="8">
    <source>
        <dbReference type="PROSITE" id="PS50110"/>
    </source>
</evidence>
<dbReference type="InterPro" id="IPR016032">
    <property type="entry name" value="Sig_transdc_resp-reg_C-effctor"/>
</dbReference>
<evidence type="ECO:0000256" key="5">
    <source>
        <dbReference type="ARBA" id="ARBA00023163"/>
    </source>
</evidence>
<dbReference type="InterPro" id="IPR036388">
    <property type="entry name" value="WH-like_DNA-bd_sf"/>
</dbReference>
<dbReference type="CDD" id="cd17574">
    <property type="entry name" value="REC_OmpR"/>
    <property type="match status" value="1"/>
</dbReference>
<dbReference type="CDD" id="cd00383">
    <property type="entry name" value="trans_reg_C"/>
    <property type="match status" value="1"/>
</dbReference>
<keyword evidence="3" id="KW-0805">Transcription regulation</keyword>
<comment type="caution">
    <text evidence="10">The sequence shown here is derived from an EMBL/GenBank/DDBJ whole genome shotgun (WGS) entry which is preliminary data.</text>
</comment>
<evidence type="ECO:0000256" key="7">
    <source>
        <dbReference type="PROSITE-ProRule" id="PRU01091"/>
    </source>
</evidence>
<dbReference type="FunFam" id="3.40.50.2300:FF:000001">
    <property type="entry name" value="DNA-binding response regulator PhoB"/>
    <property type="match status" value="1"/>
</dbReference>
<evidence type="ECO:0000256" key="3">
    <source>
        <dbReference type="ARBA" id="ARBA00023015"/>
    </source>
</evidence>
<gene>
    <name evidence="10" type="ORF">OMAG_002153</name>
</gene>
<feature type="DNA-binding region" description="OmpR/PhoB-type" evidence="7">
    <location>
        <begin position="138"/>
        <end position="237"/>
    </location>
</feature>
<evidence type="ECO:0000313" key="10">
    <source>
        <dbReference type="EMBL" id="KJJ83981.1"/>
    </source>
</evidence>
<dbReference type="SUPFAM" id="SSF52172">
    <property type="entry name" value="CheY-like"/>
    <property type="match status" value="1"/>
</dbReference>
<dbReference type="PANTHER" id="PTHR48111:SF40">
    <property type="entry name" value="PHOSPHATE REGULON TRANSCRIPTIONAL REGULATORY PROTEIN PHOB"/>
    <property type="match status" value="1"/>
</dbReference>
<dbReference type="PROSITE" id="PS50110">
    <property type="entry name" value="RESPONSE_REGULATORY"/>
    <property type="match status" value="1"/>
</dbReference>
<protein>
    <submittedName>
        <fullName evidence="10">Two-component response phosphate regulator</fullName>
    </submittedName>
</protein>
<dbReference type="Gene3D" id="3.40.50.2300">
    <property type="match status" value="1"/>
</dbReference>
<dbReference type="PANTHER" id="PTHR48111">
    <property type="entry name" value="REGULATOR OF RPOS"/>
    <property type="match status" value="1"/>
</dbReference>
<evidence type="ECO:0000313" key="11">
    <source>
        <dbReference type="Proteomes" id="UP000033428"/>
    </source>
</evidence>